<keyword evidence="6 8" id="KW-0119">Carbohydrate metabolism</keyword>
<organism evidence="11 12">
    <name type="scientific">Candidatus Thermofonsia Clade 3 bacterium</name>
    <dbReference type="NCBI Taxonomy" id="2364212"/>
    <lineage>
        <taxon>Bacteria</taxon>
        <taxon>Bacillati</taxon>
        <taxon>Chloroflexota</taxon>
        <taxon>Candidatus Thermofontia</taxon>
        <taxon>Candidatus Thermofonsia Clade 3</taxon>
    </lineage>
</organism>
<feature type="binding site" evidence="9">
    <location>
        <position position="98"/>
    </location>
    <ligand>
        <name>Mn(2+)</name>
        <dbReference type="ChEBI" id="CHEBI:29035"/>
        <label>2</label>
    </ligand>
</feature>
<dbReference type="SUPFAM" id="SSF56655">
    <property type="entry name" value="Carbohydrate phosphatase"/>
    <property type="match status" value="1"/>
</dbReference>
<feature type="binding site" evidence="10">
    <location>
        <begin position="174"/>
        <end position="176"/>
    </location>
    <ligand>
        <name>substrate</name>
    </ligand>
</feature>
<feature type="binding site" evidence="9">
    <location>
        <position position="43"/>
    </location>
    <ligand>
        <name>Mn(2+)</name>
        <dbReference type="ChEBI" id="CHEBI:29035"/>
        <label>1</label>
    </ligand>
</feature>
<dbReference type="Gene3D" id="3.30.540.10">
    <property type="entry name" value="Fructose-1,6-Bisphosphatase, subunit A, domain 1"/>
    <property type="match status" value="1"/>
</dbReference>
<dbReference type="EMBL" id="PGTN01000028">
    <property type="protein sequence ID" value="PJF47978.1"/>
    <property type="molecule type" value="Genomic_DNA"/>
</dbReference>
<feature type="binding site" evidence="10">
    <location>
        <begin position="98"/>
        <end position="100"/>
    </location>
    <ligand>
        <name>substrate</name>
    </ligand>
</feature>
<dbReference type="PANTHER" id="PTHR30447:SF0">
    <property type="entry name" value="FRUCTOSE-1,6-BISPHOSPHATASE 1 CLASS 2-RELATED"/>
    <property type="match status" value="1"/>
</dbReference>
<evidence type="ECO:0000256" key="8">
    <source>
        <dbReference type="PIRNR" id="PIRNR004532"/>
    </source>
</evidence>
<dbReference type="GO" id="GO:0006071">
    <property type="term" value="P:glycerol metabolic process"/>
    <property type="evidence" value="ECO:0007669"/>
    <property type="project" value="InterPro"/>
</dbReference>
<proteinExistence type="inferred from homology"/>
<comment type="cofactor">
    <cofactor evidence="9">
        <name>Mn(2+)</name>
        <dbReference type="ChEBI" id="CHEBI:29035"/>
    </cofactor>
</comment>
<dbReference type="CDD" id="cd01516">
    <property type="entry name" value="FBPase_glpX"/>
    <property type="match status" value="1"/>
</dbReference>
<dbReference type="NCBIfam" id="TIGR00330">
    <property type="entry name" value="glpX"/>
    <property type="match status" value="1"/>
</dbReference>
<keyword evidence="3 9" id="KW-0479">Metal-binding</keyword>
<gene>
    <name evidence="11" type="primary">glpX</name>
    <name evidence="11" type="ORF">CUN48_05895</name>
</gene>
<comment type="catalytic activity">
    <reaction evidence="1">
        <text>beta-D-fructose 1,6-bisphosphate + H2O = beta-D-fructose 6-phosphate + phosphate</text>
        <dbReference type="Rhea" id="RHEA:11064"/>
        <dbReference type="ChEBI" id="CHEBI:15377"/>
        <dbReference type="ChEBI" id="CHEBI:32966"/>
        <dbReference type="ChEBI" id="CHEBI:43474"/>
        <dbReference type="ChEBI" id="CHEBI:57634"/>
        <dbReference type="EC" id="3.1.3.11"/>
    </reaction>
</comment>
<comment type="pathway">
    <text evidence="7">Carbohydrate biosynthesis.</text>
</comment>
<feature type="binding site" evidence="10">
    <location>
        <begin position="196"/>
        <end position="198"/>
    </location>
    <ligand>
        <name>substrate</name>
    </ligand>
</feature>
<feature type="binding site" evidence="9">
    <location>
        <position position="67"/>
    </location>
    <ligand>
        <name>Mn(2+)</name>
        <dbReference type="ChEBI" id="CHEBI:29035"/>
        <label>1</label>
    </ligand>
</feature>
<evidence type="ECO:0000256" key="9">
    <source>
        <dbReference type="PIRSR" id="PIRSR004532-1"/>
    </source>
</evidence>
<dbReference type="Proteomes" id="UP000230790">
    <property type="component" value="Unassembled WGS sequence"/>
</dbReference>
<evidence type="ECO:0000256" key="6">
    <source>
        <dbReference type="ARBA" id="ARBA00023277"/>
    </source>
</evidence>
<evidence type="ECO:0000313" key="11">
    <source>
        <dbReference type="EMBL" id="PJF47978.1"/>
    </source>
</evidence>
<dbReference type="GO" id="GO:0046872">
    <property type="term" value="F:metal ion binding"/>
    <property type="evidence" value="ECO:0007669"/>
    <property type="project" value="UniProtKB-KW"/>
</dbReference>
<dbReference type="GO" id="GO:0005829">
    <property type="term" value="C:cytosol"/>
    <property type="evidence" value="ECO:0007669"/>
    <property type="project" value="TreeGrafter"/>
</dbReference>
<feature type="binding site" evidence="9">
    <location>
        <position position="95"/>
    </location>
    <ligand>
        <name>Mn(2+)</name>
        <dbReference type="ChEBI" id="CHEBI:29035"/>
        <label>2</label>
    </ligand>
</feature>
<evidence type="ECO:0000256" key="2">
    <source>
        <dbReference type="ARBA" id="ARBA00008989"/>
    </source>
</evidence>
<comment type="similarity">
    <text evidence="2 8">Belongs to the FBPase class 2 family.</text>
</comment>
<evidence type="ECO:0000313" key="12">
    <source>
        <dbReference type="Proteomes" id="UP000230790"/>
    </source>
</evidence>
<dbReference type="GO" id="GO:0042132">
    <property type="term" value="F:fructose 1,6-bisphosphate 1-phosphatase activity"/>
    <property type="evidence" value="ECO:0007669"/>
    <property type="project" value="UniProtKB-EC"/>
</dbReference>
<name>A0A2M8QDY2_9CHLR</name>
<dbReference type="Pfam" id="PF03320">
    <property type="entry name" value="FBPase_glpX"/>
    <property type="match status" value="1"/>
</dbReference>
<dbReference type="AlphaFoldDB" id="A0A2M8QDY2"/>
<dbReference type="GO" id="GO:0030388">
    <property type="term" value="P:fructose 1,6-bisphosphate metabolic process"/>
    <property type="evidence" value="ECO:0007669"/>
    <property type="project" value="TreeGrafter"/>
</dbReference>
<dbReference type="InterPro" id="IPR004464">
    <property type="entry name" value="FBPase_class-2/SBPase"/>
</dbReference>
<dbReference type="GO" id="GO:0006094">
    <property type="term" value="P:gluconeogenesis"/>
    <property type="evidence" value="ECO:0007669"/>
    <property type="project" value="InterPro"/>
</dbReference>
<reference evidence="11 12" key="1">
    <citation type="submission" date="2017-11" db="EMBL/GenBank/DDBJ databases">
        <title>Evolution of Phototrophy in the Chloroflexi Phylum Driven by Horizontal Gene Transfer.</title>
        <authorList>
            <person name="Ward L.M."/>
            <person name="Hemp J."/>
            <person name="Shih P.M."/>
            <person name="Mcglynn S.E."/>
            <person name="Fischer W."/>
        </authorList>
    </citation>
    <scope>NUCLEOTIDE SEQUENCE [LARGE SCALE GENOMIC DNA]</scope>
    <source>
        <strain evidence="11">JP3_7</strain>
    </source>
</reference>
<accession>A0A2M8QDY2</accession>
<dbReference type="PANTHER" id="PTHR30447">
    <property type="entry name" value="FRUCTOSE-1,6-BISPHOSPHATASE CLASS 2"/>
    <property type="match status" value="1"/>
</dbReference>
<evidence type="ECO:0000256" key="4">
    <source>
        <dbReference type="ARBA" id="ARBA00022801"/>
    </source>
</evidence>
<dbReference type="FunFam" id="3.40.190.90:FF:000001">
    <property type="entry name" value="Fructose-1,6-bisphosphatase"/>
    <property type="match status" value="1"/>
</dbReference>
<evidence type="ECO:0000256" key="10">
    <source>
        <dbReference type="PIRSR" id="PIRSR004532-2"/>
    </source>
</evidence>
<evidence type="ECO:0000256" key="1">
    <source>
        <dbReference type="ARBA" id="ARBA00001273"/>
    </source>
</evidence>
<keyword evidence="5 9" id="KW-0464">Manganese</keyword>
<sequence>MAHHSGDSSKPDRNLALELVRATEAAALAASKWMGRGNPNAGDQAAVEAMRLILSEVDMDGVVVIGEGEKDAAPMLYNGERLGNGLGIQVDIAVDPIDGTRLLSVGGAGSISVVGLAERGKMFKPCTFYMDKIVVGPECVGVIDIEAPPAANIRAVARAKGMPISAVTVCILDRPRHQKLIEKVRATGARVKLISDGDISGALQTAIPDSGVDILMGIGGTPEGVITAAAMRCLGGEIQGKLWPRDDAEREQAQSQCNLDEILTTEKLCGGDNVFFAATGITTGELLAGVHYSGNIARTFSLVMRSKSGTVRYIESRHRLDKLRTFSQVTYVD</sequence>
<dbReference type="PIRSF" id="PIRSF004532">
    <property type="entry name" value="GlpX"/>
    <property type="match status" value="1"/>
</dbReference>
<protein>
    <recommendedName>
        <fullName evidence="8">Fructose-1,6-bisphosphatase</fullName>
    </recommendedName>
</protein>
<dbReference type="Gene3D" id="3.40.190.90">
    <property type="match status" value="1"/>
</dbReference>
<evidence type="ECO:0000256" key="7">
    <source>
        <dbReference type="ARBA" id="ARBA00024331"/>
    </source>
</evidence>
<keyword evidence="4" id="KW-0378">Hydrolase</keyword>
<evidence type="ECO:0000256" key="3">
    <source>
        <dbReference type="ARBA" id="ARBA00022723"/>
    </source>
</evidence>
<feature type="binding site" evidence="10">
    <location>
        <position position="220"/>
    </location>
    <ligand>
        <name>substrate</name>
    </ligand>
</feature>
<feature type="binding site" evidence="10">
    <location>
        <position position="129"/>
    </location>
    <ligand>
        <name>substrate</name>
    </ligand>
</feature>
<feature type="binding site" evidence="9">
    <location>
        <position position="223"/>
    </location>
    <ligand>
        <name>Mn(2+)</name>
        <dbReference type="ChEBI" id="CHEBI:29035"/>
        <label>2</label>
    </ligand>
</feature>
<evidence type="ECO:0000256" key="5">
    <source>
        <dbReference type="ARBA" id="ARBA00023211"/>
    </source>
</evidence>
<comment type="caution">
    <text evidence="11">The sequence shown here is derived from an EMBL/GenBank/DDBJ whole genome shotgun (WGS) entry which is preliminary data.</text>
</comment>